<evidence type="ECO:0000313" key="4">
    <source>
        <dbReference type="EMBL" id="PKY09763.1"/>
    </source>
</evidence>
<proteinExistence type="predicted"/>
<dbReference type="Gene3D" id="3.30.700.10">
    <property type="entry name" value="Glycoprotein, Type 4 Pilin"/>
    <property type="match status" value="1"/>
</dbReference>
<dbReference type="InterPro" id="IPR000983">
    <property type="entry name" value="Bac_GSPG_pilin"/>
</dbReference>
<evidence type="ECO:0000256" key="2">
    <source>
        <dbReference type="SAM" id="MobiDB-lite"/>
    </source>
</evidence>
<dbReference type="Proteomes" id="UP000234329">
    <property type="component" value="Unassembled WGS sequence"/>
</dbReference>
<comment type="caution">
    <text evidence="4">The sequence shown here is derived from an EMBL/GenBank/DDBJ whole genome shotgun (WGS) entry which is preliminary data.</text>
</comment>
<dbReference type="PROSITE" id="PS00409">
    <property type="entry name" value="PROKAR_NTER_METHYL"/>
    <property type="match status" value="1"/>
</dbReference>
<dbReference type="GO" id="GO:0015628">
    <property type="term" value="P:protein secretion by the type II secretion system"/>
    <property type="evidence" value="ECO:0007669"/>
    <property type="project" value="InterPro"/>
</dbReference>
<dbReference type="SUPFAM" id="SSF54523">
    <property type="entry name" value="Pili subunits"/>
    <property type="match status" value="1"/>
</dbReference>
<dbReference type="GO" id="GO:0015627">
    <property type="term" value="C:type II protein secretion system complex"/>
    <property type="evidence" value="ECO:0007669"/>
    <property type="project" value="InterPro"/>
</dbReference>
<feature type="transmembrane region" description="Helical" evidence="3">
    <location>
        <begin position="21"/>
        <end position="39"/>
    </location>
</feature>
<dbReference type="Pfam" id="PF07963">
    <property type="entry name" value="N_methyl"/>
    <property type="match status" value="1"/>
</dbReference>
<keyword evidence="3" id="KW-1133">Transmembrane helix</keyword>
<keyword evidence="1" id="KW-0488">Methylation</keyword>
<evidence type="ECO:0000256" key="1">
    <source>
        <dbReference type="ARBA" id="ARBA00022481"/>
    </source>
</evidence>
<dbReference type="NCBIfam" id="TIGR02532">
    <property type="entry name" value="IV_pilin_GFxxxE"/>
    <property type="match status" value="1"/>
</dbReference>
<dbReference type="InterPro" id="IPR045584">
    <property type="entry name" value="Pilin-like"/>
</dbReference>
<keyword evidence="3" id="KW-0812">Transmembrane</keyword>
<feature type="region of interest" description="Disordered" evidence="2">
    <location>
        <begin position="246"/>
        <end position="275"/>
    </location>
</feature>
<keyword evidence="3" id="KW-0472">Membrane</keyword>
<sequence length="373" mass="39444">MKEGGIMRKEIQQSGFTLIEILVAIAVITLLAAFILPSIDQYITFSQKLVTQADTEKLRKAMTQAYINNAMTIDSQTGATIWLNTSGTSIFTTDTSVPIDNPSATETGYQVLSSYTGEAPNKTAVDGYNRPWQVYVSDLLYGKYLSYSVPYHIIAFVSVPSNGGSQADSASGVKFNAQTGQLTLPPHAYAAIVNGLPIEEKLYAKTIRKMQAVATAYGTYFTTSYLASTQRNLGMDYFASSDANDTTNSDEWNAQSEIGNSGNGNGPGFPYPGVTNSPLTNTNVSVCDVQPASDLSGFSSALGLSGDSMITAWGFPIGIGNGPNSNSAATSCYGDDRDPSSGNGNLNTPPFSAFVDAWAPGGTLISIPVIGAY</sequence>
<keyword evidence="5" id="KW-1185">Reference proteome</keyword>
<name>A0A2I1DIR2_9PROT</name>
<dbReference type="EMBL" id="MXAV01000051">
    <property type="protein sequence ID" value="PKY09763.1"/>
    <property type="molecule type" value="Genomic_DNA"/>
</dbReference>
<dbReference type="AlphaFoldDB" id="A0A2I1DIR2"/>
<gene>
    <name evidence="4" type="ORF">B1757_13260</name>
</gene>
<evidence type="ECO:0000313" key="5">
    <source>
        <dbReference type="Proteomes" id="UP000234329"/>
    </source>
</evidence>
<organism evidence="4 5">
    <name type="scientific">Acidithiobacillus marinus</name>
    <dbReference type="NCBI Taxonomy" id="187490"/>
    <lineage>
        <taxon>Bacteria</taxon>
        <taxon>Pseudomonadati</taxon>
        <taxon>Pseudomonadota</taxon>
        <taxon>Acidithiobacillia</taxon>
        <taxon>Acidithiobacillales</taxon>
        <taxon>Acidithiobacillaceae</taxon>
        <taxon>Acidithiobacillus</taxon>
    </lineage>
</organism>
<dbReference type="PRINTS" id="PR00813">
    <property type="entry name" value="BCTERIALGSPG"/>
</dbReference>
<dbReference type="OrthoDB" id="5296638at2"/>
<protein>
    <recommendedName>
        <fullName evidence="6">Prepilin-type N-terminal cleavage/methylation domain-containing protein</fullName>
    </recommendedName>
</protein>
<dbReference type="InterPro" id="IPR012902">
    <property type="entry name" value="N_methyl_site"/>
</dbReference>
<feature type="compositionally biased region" description="Polar residues" evidence="2">
    <location>
        <begin position="246"/>
        <end position="258"/>
    </location>
</feature>
<evidence type="ECO:0000256" key="3">
    <source>
        <dbReference type="SAM" id="Phobius"/>
    </source>
</evidence>
<evidence type="ECO:0008006" key="6">
    <source>
        <dbReference type="Google" id="ProtNLM"/>
    </source>
</evidence>
<reference evidence="4 5" key="1">
    <citation type="submission" date="2017-03" db="EMBL/GenBank/DDBJ databases">
        <title>Draft genime sequence of the acidophilic sulfur-oxidizing bacterium Acidithiobacillus sp. SH, isolated from seawater.</title>
        <authorList>
            <person name="Sharmin S."/>
            <person name="Tokuhisa M."/>
            <person name="Kanao T."/>
            <person name="Kamimura K."/>
        </authorList>
    </citation>
    <scope>NUCLEOTIDE SEQUENCE [LARGE SCALE GENOMIC DNA]</scope>
    <source>
        <strain evidence="4 5">SH</strain>
    </source>
</reference>
<dbReference type="InParanoid" id="A0A2I1DIR2"/>
<accession>A0A2I1DIR2</accession>